<dbReference type="SUPFAM" id="SSF54909">
    <property type="entry name" value="Dimeric alpha+beta barrel"/>
    <property type="match status" value="1"/>
</dbReference>
<protein>
    <recommendedName>
        <fullName evidence="1">NIPSNAP domain-containing protein</fullName>
    </recommendedName>
</protein>
<organism evidence="2">
    <name type="scientific">marine metagenome</name>
    <dbReference type="NCBI Taxonomy" id="408172"/>
    <lineage>
        <taxon>unclassified sequences</taxon>
        <taxon>metagenomes</taxon>
        <taxon>ecological metagenomes</taxon>
    </lineage>
</organism>
<dbReference type="AlphaFoldDB" id="A0A382E7P0"/>
<dbReference type="InterPro" id="IPR011008">
    <property type="entry name" value="Dimeric_a/b-barrel"/>
</dbReference>
<feature type="non-terminal residue" evidence="2">
    <location>
        <position position="40"/>
    </location>
</feature>
<feature type="domain" description="NIPSNAP" evidence="1">
    <location>
        <begin position="4"/>
        <end position="40"/>
    </location>
</feature>
<dbReference type="InterPro" id="IPR012577">
    <property type="entry name" value="NIPSNAP"/>
</dbReference>
<evidence type="ECO:0000259" key="1">
    <source>
        <dbReference type="Pfam" id="PF07978"/>
    </source>
</evidence>
<accession>A0A382E7P0</accession>
<gene>
    <name evidence="2" type="ORF">METZ01_LOCUS198731</name>
</gene>
<reference evidence="2" key="1">
    <citation type="submission" date="2018-05" db="EMBL/GenBank/DDBJ databases">
        <authorList>
            <person name="Lanie J.A."/>
            <person name="Ng W.-L."/>
            <person name="Kazmierczak K.M."/>
            <person name="Andrzejewski T.M."/>
            <person name="Davidsen T.M."/>
            <person name="Wayne K.J."/>
            <person name="Tettelin H."/>
            <person name="Glass J.I."/>
            <person name="Rusch D."/>
            <person name="Podicherti R."/>
            <person name="Tsui H.-C.T."/>
            <person name="Winkler M.E."/>
        </authorList>
    </citation>
    <scope>NUCLEOTIDE SEQUENCE</scope>
</reference>
<sequence length="40" mass="4815">MIHEFRTYDLKPGSLTQYYSNTAPMMQKRLEYSPLVGYFH</sequence>
<dbReference type="Pfam" id="PF07978">
    <property type="entry name" value="NIPSNAP"/>
    <property type="match status" value="1"/>
</dbReference>
<dbReference type="Gene3D" id="3.30.70.100">
    <property type="match status" value="1"/>
</dbReference>
<proteinExistence type="predicted"/>
<dbReference type="EMBL" id="UINC01042779">
    <property type="protein sequence ID" value="SVB45877.1"/>
    <property type="molecule type" value="Genomic_DNA"/>
</dbReference>
<name>A0A382E7P0_9ZZZZ</name>
<evidence type="ECO:0000313" key="2">
    <source>
        <dbReference type="EMBL" id="SVB45877.1"/>
    </source>
</evidence>